<dbReference type="PROSITE" id="PS00855">
    <property type="entry name" value="SPASE_II"/>
    <property type="match status" value="1"/>
</dbReference>
<evidence type="ECO:0000256" key="7">
    <source>
        <dbReference type="ARBA" id="ARBA00022989"/>
    </source>
</evidence>
<dbReference type="PANTHER" id="PTHR33695:SF1">
    <property type="entry name" value="LIPOPROTEIN SIGNAL PEPTIDASE"/>
    <property type="match status" value="1"/>
</dbReference>
<keyword evidence="12" id="KW-0449">Lipoprotein</keyword>
<dbReference type="InterPro" id="IPR001872">
    <property type="entry name" value="Peptidase_A8"/>
</dbReference>
<comment type="caution">
    <text evidence="12">The sequence shown here is derived from an EMBL/GenBank/DDBJ whole genome shotgun (WGS) entry which is preliminary data.</text>
</comment>
<evidence type="ECO:0000256" key="11">
    <source>
        <dbReference type="RuleBase" id="RU004181"/>
    </source>
</evidence>
<evidence type="ECO:0000256" key="6">
    <source>
        <dbReference type="ARBA" id="ARBA00022801"/>
    </source>
</evidence>
<dbReference type="GO" id="GO:0005886">
    <property type="term" value="C:plasma membrane"/>
    <property type="evidence" value="ECO:0007669"/>
    <property type="project" value="UniProtKB-SubCell"/>
</dbReference>
<dbReference type="HAMAP" id="MF_00161">
    <property type="entry name" value="LspA"/>
    <property type="match status" value="1"/>
</dbReference>
<keyword evidence="8 9" id="KW-0472">Membrane</keyword>
<evidence type="ECO:0000256" key="5">
    <source>
        <dbReference type="ARBA" id="ARBA00022750"/>
    </source>
</evidence>
<keyword evidence="7 9" id="KW-1133">Transmembrane helix</keyword>
<feature type="active site" evidence="9">
    <location>
        <position position="120"/>
    </location>
</feature>
<dbReference type="PRINTS" id="PR00781">
    <property type="entry name" value="LIPOSIGPTASE"/>
</dbReference>
<reference evidence="12 13" key="1">
    <citation type="submission" date="2019-05" db="EMBL/GenBank/DDBJ databases">
        <authorList>
            <person name="Farhan Ul Haque M."/>
        </authorList>
    </citation>
    <scope>NUCLEOTIDE SEQUENCE [LARGE SCALE GENOMIC DNA]</scope>
    <source>
        <strain evidence="12">2</strain>
    </source>
</reference>
<comment type="caution">
    <text evidence="9">Lacks conserved residue(s) required for the propagation of feature annotation.</text>
</comment>
<evidence type="ECO:0000256" key="1">
    <source>
        <dbReference type="ARBA" id="ARBA00006139"/>
    </source>
</evidence>
<evidence type="ECO:0000256" key="10">
    <source>
        <dbReference type="RuleBase" id="RU000594"/>
    </source>
</evidence>
<dbReference type="UniPathway" id="UPA00665"/>
<keyword evidence="2 9" id="KW-1003">Cell membrane</keyword>
<keyword evidence="13" id="KW-1185">Reference proteome</keyword>
<keyword evidence="3 9" id="KW-0645">Protease</keyword>
<dbReference type="EMBL" id="CABFMQ020000080">
    <property type="protein sequence ID" value="VTZ50394.1"/>
    <property type="molecule type" value="Genomic_DNA"/>
</dbReference>
<dbReference type="GO" id="GO:0004190">
    <property type="term" value="F:aspartic-type endopeptidase activity"/>
    <property type="evidence" value="ECO:0007669"/>
    <property type="project" value="UniProtKB-UniRule"/>
</dbReference>
<accession>A0A8B6M6E2</accession>
<protein>
    <recommendedName>
        <fullName evidence="9">Lipoprotein signal peptidase</fullName>
        <ecNumber evidence="9">3.4.23.36</ecNumber>
    </recommendedName>
    <alternativeName>
        <fullName evidence="9">Prolipoprotein signal peptidase</fullName>
    </alternativeName>
    <alternativeName>
        <fullName evidence="9">Signal peptidase II</fullName>
        <shortName evidence="9">SPase II</shortName>
    </alternativeName>
</protein>
<name>A0A8B6M6E2_METTU</name>
<dbReference type="NCBIfam" id="TIGR00077">
    <property type="entry name" value="lspA"/>
    <property type="match status" value="1"/>
</dbReference>
<dbReference type="Proteomes" id="UP000485880">
    <property type="component" value="Unassembled WGS sequence"/>
</dbReference>
<feature type="transmembrane region" description="Helical" evidence="9">
    <location>
        <begin position="69"/>
        <end position="87"/>
    </location>
</feature>
<evidence type="ECO:0000313" key="12">
    <source>
        <dbReference type="EMBL" id="VTZ50394.1"/>
    </source>
</evidence>
<keyword evidence="6 9" id="KW-0378">Hydrolase</keyword>
<keyword evidence="5 9" id="KW-0064">Aspartyl protease</keyword>
<comment type="subcellular location">
    <subcellularLocation>
        <location evidence="9">Cell membrane</location>
        <topology evidence="9">Multi-pass membrane protein</topology>
    </subcellularLocation>
</comment>
<dbReference type="AlphaFoldDB" id="A0A8B6M6E2"/>
<evidence type="ECO:0000256" key="4">
    <source>
        <dbReference type="ARBA" id="ARBA00022692"/>
    </source>
</evidence>
<organism evidence="12 13">
    <name type="scientific">Methylocella tundrae</name>
    <dbReference type="NCBI Taxonomy" id="227605"/>
    <lineage>
        <taxon>Bacteria</taxon>
        <taxon>Pseudomonadati</taxon>
        <taxon>Pseudomonadota</taxon>
        <taxon>Alphaproteobacteria</taxon>
        <taxon>Hyphomicrobiales</taxon>
        <taxon>Beijerinckiaceae</taxon>
        <taxon>Methylocella</taxon>
    </lineage>
</organism>
<evidence type="ECO:0000256" key="8">
    <source>
        <dbReference type="ARBA" id="ARBA00023136"/>
    </source>
</evidence>
<evidence type="ECO:0000256" key="3">
    <source>
        <dbReference type="ARBA" id="ARBA00022670"/>
    </source>
</evidence>
<comment type="pathway">
    <text evidence="9">Protein modification; lipoprotein biosynthesis (signal peptide cleavage).</text>
</comment>
<comment type="catalytic activity">
    <reaction evidence="9 10">
        <text>Release of signal peptides from bacterial membrane prolipoproteins. Hydrolyzes -Xaa-Yaa-Zaa-|-(S,diacylglyceryl)Cys-, in which Xaa is hydrophobic (preferably Leu), and Yaa (Ala or Ser) and Zaa (Gly or Ala) have small, neutral side chains.</text>
        <dbReference type="EC" id="3.4.23.36"/>
    </reaction>
</comment>
<gene>
    <name evidence="9 12" type="primary">lspA</name>
    <name evidence="12" type="ORF">MPC4_230049</name>
</gene>
<comment type="similarity">
    <text evidence="1 9 11">Belongs to the peptidase A8 family.</text>
</comment>
<evidence type="ECO:0000313" key="13">
    <source>
        <dbReference type="Proteomes" id="UP000485880"/>
    </source>
</evidence>
<dbReference type="PANTHER" id="PTHR33695">
    <property type="entry name" value="LIPOPROTEIN SIGNAL PEPTIDASE"/>
    <property type="match status" value="1"/>
</dbReference>
<dbReference type="Pfam" id="PF01252">
    <property type="entry name" value="Peptidase_A8"/>
    <property type="match status" value="1"/>
</dbReference>
<feature type="transmembrane region" description="Helical" evidence="9">
    <location>
        <begin position="92"/>
        <end position="110"/>
    </location>
</feature>
<proteinExistence type="inferred from homology"/>
<keyword evidence="4 9" id="KW-0812">Transmembrane</keyword>
<dbReference type="EC" id="3.4.23.36" evidence="9"/>
<dbReference type="GO" id="GO:0006508">
    <property type="term" value="P:proteolysis"/>
    <property type="evidence" value="ECO:0007669"/>
    <property type="project" value="UniProtKB-KW"/>
</dbReference>
<feature type="transmembrane region" description="Helical" evidence="9">
    <location>
        <begin position="130"/>
        <end position="150"/>
    </location>
</feature>
<feature type="active site" evidence="9">
    <location>
        <position position="138"/>
    </location>
</feature>
<comment type="function">
    <text evidence="9 10">This protein specifically catalyzes the removal of signal peptides from prolipoproteins.</text>
</comment>
<sequence length="166" mass="17851">MAVTPRAIGLIVAVLTLALDQANKLWLIFVFGIERRQPVALAPFLDVVYAKNPGISYSLFSARTDLQRYALLAVTLAATAFLLVWLWRSKTMFIACALGLIVGGALGNAYDRIAYGFVADFYHFHVGSFSWYVFNLADAAIVVGVGLLICESLFGAKPAGEGASVG</sequence>
<evidence type="ECO:0000256" key="2">
    <source>
        <dbReference type="ARBA" id="ARBA00022475"/>
    </source>
</evidence>
<evidence type="ECO:0000256" key="9">
    <source>
        <dbReference type="HAMAP-Rule" id="MF_00161"/>
    </source>
</evidence>